<gene>
    <name evidence="6" type="ORF">CLV47_105207</name>
</gene>
<feature type="DNA-binding region" description="H-T-H motif" evidence="4">
    <location>
        <begin position="45"/>
        <end position="64"/>
    </location>
</feature>
<dbReference type="InterPro" id="IPR023772">
    <property type="entry name" value="DNA-bd_HTH_TetR-type_CS"/>
</dbReference>
<accession>A0A2T1A1V6</accession>
<protein>
    <submittedName>
        <fullName evidence="6">TetR family transcriptional regulator</fullName>
    </submittedName>
</protein>
<evidence type="ECO:0000313" key="7">
    <source>
        <dbReference type="Proteomes" id="UP000237752"/>
    </source>
</evidence>
<organism evidence="6 7">
    <name type="scientific">Antricoccus suffuscus</name>
    <dbReference type="NCBI Taxonomy" id="1629062"/>
    <lineage>
        <taxon>Bacteria</taxon>
        <taxon>Bacillati</taxon>
        <taxon>Actinomycetota</taxon>
        <taxon>Actinomycetes</taxon>
        <taxon>Geodermatophilales</taxon>
        <taxon>Antricoccaceae</taxon>
        <taxon>Antricoccus</taxon>
    </lineage>
</organism>
<reference evidence="6 7" key="1">
    <citation type="submission" date="2018-03" db="EMBL/GenBank/DDBJ databases">
        <title>Genomic Encyclopedia of Archaeal and Bacterial Type Strains, Phase II (KMG-II): from individual species to whole genera.</title>
        <authorList>
            <person name="Goeker M."/>
        </authorList>
    </citation>
    <scope>NUCLEOTIDE SEQUENCE [LARGE SCALE GENOMIC DNA]</scope>
    <source>
        <strain evidence="6 7">DSM 100065</strain>
    </source>
</reference>
<evidence type="ECO:0000256" key="2">
    <source>
        <dbReference type="ARBA" id="ARBA00023125"/>
    </source>
</evidence>
<dbReference type="InterPro" id="IPR001647">
    <property type="entry name" value="HTH_TetR"/>
</dbReference>
<dbReference type="Pfam" id="PF00440">
    <property type="entry name" value="TetR_N"/>
    <property type="match status" value="1"/>
</dbReference>
<dbReference type="PROSITE" id="PS50977">
    <property type="entry name" value="HTH_TETR_2"/>
    <property type="match status" value="1"/>
</dbReference>
<name>A0A2T1A1V6_9ACTN</name>
<dbReference type="GO" id="GO:0003700">
    <property type="term" value="F:DNA-binding transcription factor activity"/>
    <property type="evidence" value="ECO:0007669"/>
    <property type="project" value="TreeGrafter"/>
</dbReference>
<evidence type="ECO:0000256" key="4">
    <source>
        <dbReference type="PROSITE-ProRule" id="PRU00335"/>
    </source>
</evidence>
<dbReference type="PROSITE" id="PS01081">
    <property type="entry name" value="HTH_TETR_1"/>
    <property type="match status" value="1"/>
</dbReference>
<dbReference type="PRINTS" id="PR00455">
    <property type="entry name" value="HTHTETR"/>
</dbReference>
<dbReference type="InterPro" id="IPR009057">
    <property type="entry name" value="Homeodomain-like_sf"/>
</dbReference>
<dbReference type="PANTHER" id="PTHR30055:SF234">
    <property type="entry name" value="HTH-TYPE TRANSCRIPTIONAL REGULATOR BETI"/>
    <property type="match status" value="1"/>
</dbReference>
<dbReference type="Proteomes" id="UP000237752">
    <property type="component" value="Unassembled WGS sequence"/>
</dbReference>
<dbReference type="EMBL" id="PVUE01000005">
    <property type="protein sequence ID" value="PRZ42585.1"/>
    <property type="molecule type" value="Genomic_DNA"/>
</dbReference>
<dbReference type="SUPFAM" id="SSF46689">
    <property type="entry name" value="Homeodomain-like"/>
    <property type="match status" value="1"/>
</dbReference>
<evidence type="ECO:0000259" key="5">
    <source>
        <dbReference type="PROSITE" id="PS50977"/>
    </source>
</evidence>
<dbReference type="Gene3D" id="1.10.357.10">
    <property type="entry name" value="Tetracycline Repressor, domain 2"/>
    <property type="match status" value="1"/>
</dbReference>
<keyword evidence="3" id="KW-0804">Transcription</keyword>
<feature type="domain" description="HTH tetR-type" evidence="5">
    <location>
        <begin position="22"/>
        <end position="82"/>
    </location>
</feature>
<dbReference type="AlphaFoldDB" id="A0A2T1A1V6"/>
<proteinExistence type="predicted"/>
<dbReference type="InterPro" id="IPR050109">
    <property type="entry name" value="HTH-type_TetR-like_transc_reg"/>
</dbReference>
<keyword evidence="1" id="KW-0805">Transcription regulation</keyword>
<sequence length="220" mass="24265">MKDVTETQRVGRGTTRKWSSTEGVRTEFLDAARKVFAKRGFSDASVTEVVEQAGASVGSLYHHFGSKTELFVALWERHHLEQQAIAADAVVAARADGVSDPFDLFIAGSQAYLGASWARRDLVKIFSLGDTPPGFQEKQRAGGRVWIANNFRLLGAEDEAVQRALVFLATTFLGEARREIANARTAKEARELVAAMTEVIERMRPMFAATLADRHDEHTA</sequence>
<comment type="caution">
    <text evidence="6">The sequence shown here is derived from an EMBL/GenBank/DDBJ whole genome shotgun (WGS) entry which is preliminary data.</text>
</comment>
<evidence type="ECO:0000313" key="6">
    <source>
        <dbReference type="EMBL" id="PRZ42585.1"/>
    </source>
</evidence>
<keyword evidence="2 4" id="KW-0238">DNA-binding</keyword>
<evidence type="ECO:0000256" key="3">
    <source>
        <dbReference type="ARBA" id="ARBA00023163"/>
    </source>
</evidence>
<dbReference type="GO" id="GO:0000976">
    <property type="term" value="F:transcription cis-regulatory region binding"/>
    <property type="evidence" value="ECO:0007669"/>
    <property type="project" value="TreeGrafter"/>
</dbReference>
<dbReference type="PANTHER" id="PTHR30055">
    <property type="entry name" value="HTH-TYPE TRANSCRIPTIONAL REGULATOR RUTR"/>
    <property type="match status" value="1"/>
</dbReference>
<evidence type="ECO:0000256" key="1">
    <source>
        <dbReference type="ARBA" id="ARBA00023015"/>
    </source>
</evidence>
<keyword evidence="7" id="KW-1185">Reference proteome</keyword>